<sequence>MNAPSLTPLFAFKAWSNAELFALLAALPPEKADTLHTCIRTLNHIYVVDRIFRAHLSAETVPFDATNTRDTPTLA</sequence>
<evidence type="ECO:0000313" key="2">
    <source>
        <dbReference type="Proteomes" id="UP001364695"/>
    </source>
</evidence>
<comment type="caution">
    <text evidence="1">The sequence shown here is derived from an EMBL/GenBank/DDBJ whole genome shotgun (WGS) entry which is preliminary data.</text>
</comment>
<reference evidence="1" key="1">
    <citation type="submission" date="2023-10" db="EMBL/GenBank/DDBJ databases">
        <title>Amphibacter perezi, gen. nov., sp. nov. a novel taxa of the family Comamonadaceae, class Betaproteobacteria isolated from the skin microbiota of Pelophylax perezi from different populations.</title>
        <authorList>
            <person name="Costa S."/>
            <person name="Proenca D.N."/>
            <person name="Lopes I."/>
            <person name="Morais P.V."/>
        </authorList>
    </citation>
    <scope>NUCLEOTIDE SEQUENCE</scope>
    <source>
        <strain evidence="1">SL12-8</strain>
    </source>
</reference>
<protein>
    <submittedName>
        <fullName evidence="1">Uncharacterized protein</fullName>
    </submittedName>
</protein>
<dbReference type="EMBL" id="JAWDIE010000007">
    <property type="protein sequence ID" value="MEJ7137928.1"/>
    <property type="molecule type" value="Genomic_DNA"/>
</dbReference>
<name>A0ACC6P121_9BURK</name>
<proteinExistence type="predicted"/>
<accession>A0ACC6P121</accession>
<evidence type="ECO:0000313" key="1">
    <source>
        <dbReference type="EMBL" id="MEJ7137928.1"/>
    </source>
</evidence>
<keyword evidence="2" id="KW-1185">Reference proteome</keyword>
<organism evidence="1 2">
    <name type="scientific">Amphibiibacter pelophylacis</name>
    <dbReference type="NCBI Taxonomy" id="1799477"/>
    <lineage>
        <taxon>Bacteria</taxon>
        <taxon>Pseudomonadati</taxon>
        <taxon>Pseudomonadota</taxon>
        <taxon>Betaproteobacteria</taxon>
        <taxon>Burkholderiales</taxon>
        <taxon>Sphaerotilaceae</taxon>
        <taxon>Amphibiibacter</taxon>
    </lineage>
</organism>
<dbReference type="Proteomes" id="UP001364695">
    <property type="component" value="Unassembled WGS sequence"/>
</dbReference>
<gene>
    <name evidence="1" type="ORF">RV045_05700</name>
</gene>